<evidence type="ECO:0000256" key="10">
    <source>
        <dbReference type="ARBA" id="ARBA00055605"/>
    </source>
</evidence>
<keyword evidence="7 11" id="KW-0784">Thiamine biosynthesis</keyword>
<protein>
    <recommendedName>
        <fullName evidence="11">1-deoxy-D-xylulose-5-phosphate synthase</fullName>
        <ecNumber evidence="11">2.2.1.7</ecNumber>
    </recommendedName>
    <alternativeName>
        <fullName evidence="11">1-deoxyxylulose-5-phosphate synthase</fullName>
        <shortName evidence="11">DXP synthase</shortName>
        <shortName evidence="11">DXPS</shortName>
    </alternativeName>
</protein>
<feature type="binding site" evidence="11">
    <location>
        <begin position="145"/>
        <end position="146"/>
    </location>
    <ligand>
        <name>thiamine diphosphate</name>
        <dbReference type="ChEBI" id="CHEBI:58937"/>
    </ligand>
</feature>
<evidence type="ECO:0000256" key="8">
    <source>
        <dbReference type="ARBA" id="ARBA00023052"/>
    </source>
</evidence>
<keyword evidence="5 11" id="KW-0479">Metal-binding</keyword>
<keyword evidence="8 11" id="KW-0786">Thiamine pyrophosphate</keyword>
<keyword evidence="14" id="KW-1185">Reference proteome</keyword>
<dbReference type="InterPro" id="IPR005475">
    <property type="entry name" value="Transketolase-like_Pyr-bd"/>
</dbReference>
<evidence type="ECO:0000256" key="11">
    <source>
        <dbReference type="HAMAP-Rule" id="MF_00315"/>
    </source>
</evidence>
<evidence type="ECO:0000259" key="12">
    <source>
        <dbReference type="SMART" id="SM00861"/>
    </source>
</evidence>
<dbReference type="Gene3D" id="3.40.50.920">
    <property type="match status" value="1"/>
</dbReference>
<feature type="binding site" evidence="11">
    <location>
        <position position="73"/>
    </location>
    <ligand>
        <name>thiamine diphosphate</name>
        <dbReference type="ChEBI" id="CHEBI:58937"/>
    </ligand>
</feature>
<feature type="binding site" evidence="11">
    <location>
        <position position="144"/>
    </location>
    <ligand>
        <name>Mg(2+)</name>
        <dbReference type="ChEBI" id="CHEBI:18420"/>
    </ligand>
</feature>
<dbReference type="NCBIfam" id="NF003933">
    <property type="entry name" value="PRK05444.2-2"/>
    <property type="match status" value="1"/>
</dbReference>
<dbReference type="Pfam" id="PF02780">
    <property type="entry name" value="Transketolase_C"/>
    <property type="match status" value="1"/>
</dbReference>
<comment type="function">
    <text evidence="10 11">Catalyzes the acyloin condensation reaction between C atoms 2 and 3 of pyruvate and glyceraldehyde 3-phosphate to yield 1-deoxy-D-xylulose-5-phosphate (DXP).</text>
</comment>
<keyword evidence="6 11" id="KW-0460">Magnesium</keyword>
<feature type="binding site" evidence="11">
    <location>
        <position position="174"/>
    </location>
    <ligand>
        <name>thiamine diphosphate</name>
        <dbReference type="ChEBI" id="CHEBI:58937"/>
    </ligand>
</feature>
<accession>A0A286DZ59</accession>
<evidence type="ECO:0000256" key="7">
    <source>
        <dbReference type="ARBA" id="ARBA00022977"/>
    </source>
</evidence>
<dbReference type="InterPro" id="IPR033248">
    <property type="entry name" value="Transketolase_C"/>
</dbReference>
<dbReference type="EC" id="2.2.1.7" evidence="11"/>
<gene>
    <name evidence="11" type="primary">dxs</name>
    <name evidence="13" type="ORF">SAMN06297387_11323</name>
</gene>
<dbReference type="Gene3D" id="3.40.50.970">
    <property type="match status" value="2"/>
</dbReference>
<evidence type="ECO:0000256" key="6">
    <source>
        <dbReference type="ARBA" id="ARBA00022842"/>
    </source>
</evidence>
<dbReference type="GO" id="GO:0008661">
    <property type="term" value="F:1-deoxy-D-xylulose-5-phosphate synthase activity"/>
    <property type="evidence" value="ECO:0007669"/>
    <property type="project" value="UniProtKB-UniRule"/>
</dbReference>
<dbReference type="HAMAP" id="MF_00315">
    <property type="entry name" value="DXP_synth"/>
    <property type="match status" value="1"/>
</dbReference>
<sequence length="635" mass="68063">MSLLTGVSGPRDLDGLTPEELVELAGEIRAFLIQEVSKTGGHLGPNLGVVELTIALHRVFESPADRVLWDTGHQSYVHKLLTGRQDFSGLRTRDGLSGYPSRRESEHDVIENSHASTVLGWADGLAKANQLRGVDRHVVAVTGDGALTGGMAWEALNNIAGAKDRPLVIVVNDNERSYAPTIGGLANHLATLRTTDGYERWLERGRQVLNRTPVVGRQLYGTLHGAKKGLKDVIAPQGMFEDLGIKYLGPIDGHDIQALESALLRAKRFGGPVIVHCLTEKGRGYQPARDDQADQFHAVGVIHPDTGLPVSASGADWTSVFGDEIVRIGRERPDVVAITAAMLRPVGLKRFAEEFPERVFDVGIAEQHGAVSAAGLATGGLHPVFAVYATFLNRAFDQLLMDVALHRCGVTFVLDRAGITGPDGASHHGMWDMSILQVVPGLRLAAPRDADQLRAQLREAVEVEDAPTVVRYSKGKVGTPVPAVGRIGGMDVLREAESDRPDVLLVSVGALAPVCLEAATLLDRQGISTTVVDPRWVKPVDPELPALAARHRMVVTVEDNCRAGGVGSAIAQALRDADVEVPLRDFGVPDRFLDHASRAEVLAEIGLTGPDIARQVTGFVARMEGRLDPASLGSD</sequence>
<dbReference type="GO" id="GO:0030976">
    <property type="term" value="F:thiamine pyrophosphate binding"/>
    <property type="evidence" value="ECO:0007669"/>
    <property type="project" value="UniProtKB-UniRule"/>
</dbReference>
<dbReference type="SUPFAM" id="SSF52518">
    <property type="entry name" value="Thiamin diphosphate-binding fold (THDP-binding)"/>
    <property type="match status" value="2"/>
</dbReference>
<organism evidence="13 14">
    <name type="scientific">Streptomyces zhaozhouensis</name>
    <dbReference type="NCBI Taxonomy" id="1300267"/>
    <lineage>
        <taxon>Bacteria</taxon>
        <taxon>Bacillati</taxon>
        <taxon>Actinomycetota</taxon>
        <taxon>Actinomycetes</taxon>
        <taxon>Kitasatosporales</taxon>
        <taxon>Streptomycetaceae</taxon>
        <taxon>Streptomyces</taxon>
    </lineage>
</organism>
<keyword evidence="9 11" id="KW-0414">Isoprene biosynthesis</keyword>
<keyword evidence="4 11" id="KW-0808">Transferase</keyword>
<feature type="domain" description="Transketolase-like pyrimidine-binding" evidence="12">
    <location>
        <begin position="315"/>
        <end position="479"/>
    </location>
</feature>
<dbReference type="OrthoDB" id="9803371at2"/>
<comment type="catalytic activity">
    <reaction evidence="11">
        <text>D-glyceraldehyde 3-phosphate + pyruvate + H(+) = 1-deoxy-D-xylulose 5-phosphate + CO2</text>
        <dbReference type="Rhea" id="RHEA:12605"/>
        <dbReference type="ChEBI" id="CHEBI:15361"/>
        <dbReference type="ChEBI" id="CHEBI:15378"/>
        <dbReference type="ChEBI" id="CHEBI:16526"/>
        <dbReference type="ChEBI" id="CHEBI:57792"/>
        <dbReference type="ChEBI" id="CHEBI:59776"/>
        <dbReference type="EC" id="2.2.1.7"/>
    </reaction>
</comment>
<dbReference type="GO" id="GO:0016114">
    <property type="term" value="P:terpenoid biosynthetic process"/>
    <property type="evidence" value="ECO:0007669"/>
    <property type="project" value="UniProtKB-UniRule"/>
</dbReference>
<dbReference type="UniPathway" id="UPA00064">
    <property type="reaction ID" value="UER00091"/>
</dbReference>
<dbReference type="InterPro" id="IPR005477">
    <property type="entry name" value="Dxylulose-5-P_synthase"/>
</dbReference>
<dbReference type="Pfam" id="PF02779">
    <property type="entry name" value="Transket_pyr"/>
    <property type="match status" value="1"/>
</dbReference>
<comment type="similarity">
    <text evidence="2 11">Belongs to the transketolase family. DXPS subfamily.</text>
</comment>
<dbReference type="GO" id="GO:0009228">
    <property type="term" value="P:thiamine biosynthetic process"/>
    <property type="evidence" value="ECO:0007669"/>
    <property type="project" value="UniProtKB-UniRule"/>
</dbReference>
<evidence type="ECO:0000256" key="9">
    <source>
        <dbReference type="ARBA" id="ARBA00023229"/>
    </source>
</evidence>
<dbReference type="AlphaFoldDB" id="A0A286DZ59"/>
<dbReference type="InterPro" id="IPR009014">
    <property type="entry name" value="Transketo_C/PFOR_II"/>
</dbReference>
<dbReference type="InterPro" id="IPR049557">
    <property type="entry name" value="Transketolase_CS"/>
</dbReference>
<dbReference type="SMART" id="SM00861">
    <property type="entry name" value="Transket_pyr"/>
    <property type="match status" value="1"/>
</dbReference>
<dbReference type="EMBL" id="OCNE01000013">
    <property type="protein sequence ID" value="SOD63864.1"/>
    <property type="molecule type" value="Genomic_DNA"/>
</dbReference>
<evidence type="ECO:0000256" key="4">
    <source>
        <dbReference type="ARBA" id="ARBA00022679"/>
    </source>
</evidence>
<name>A0A286DZ59_9ACTN</name>
<feature type="binding site" evidence="11">
    <location>
        <position position="285"/>
    </location>
    <ligand>
        <name>thiamine diphosphate</name>
        <dbReference type="ChEBI" id="CHEBI:58937"/>
    </ligand>
</feature>
<feature type="binding site" evidence="11">
    <location>
        <position position="174"/>
    </location>
    <ligand>
        <name>Mg(2+)</name>
        <dbReference type="ChEBI" id="CHEBI:18420"/>
    </ligand>
</feature>
<dbReference type="Proteomes" id="UP000219072">
    <property type="component" value="Unassembled WGS sequence"/>
</dbReference>
<evidence type="ECO:0000256" key="5">
    <source>
        <dbReference type="ARBA" id="ARBA00022723"/>
    </source>
</evidence>
<dbReference type="InterPro" id="IPR029061">
    <property type="entry name" value="THDP-binding"/>
</dbReference>
<dbReference type="NCBIfam" id="TIGR00204">
    <property type="entry name" value="dxs"/>
    <property type="match status" value="1"/>
</dbReference>
<dbReference type="RefSeq" id="WP_097232324.1">
    <property type="nucleotide sequence ID" value="NZ_OCNE01000013.1"/>
</dbReference>
<dbReference type="CDD" id="cd07033">
    <property type="entry name" value="TPP_PYR_DXS_TK_like"/>
    <property type="match status" value="1"/>
</dbReference>
<comment type="pathway">
    <text evidence="1 11">Metabolic intermediate biosynthesis; 1-deoxy-D-xylulose 5-phosphate biosynthesis; 1-deoxy-D-xylulose 5-phosphate from D-glyceraldehyde 3-phosphate and pyruvate: step 1/1.</text>
</comment>
<comment type="cofactor">
    <cofactor evidence="11">
        <name>Mg(2+)</name>
        <dbReference type="ChEBI" id="CHEBI:18420"/>
    </cofactor>
    <text evidence="11">Binds 1 Mg(2+) ion per subunit.</text>
</comment>
<dbReference type="PROSITE" id="PS00802">
    <property type="entry name" value="TRANSKETOLASE_2"/>
    <property type="match status" value="1"/>
</dbReference>
<comment type="subunit">
    <text evidence="3 11">Homodimer.</text>
</comment>
<dbReference type="CDD" id="cd02007">
    <property type="entry name" value="TPP_DXS"/>
    <property type="match status" value="1"/>
</dbReference>
<dbReference type="PANTHER" id="PTHR43322:SF5">
    <property type="entry name" value="1-DEOXY-D-XYLULOSE-5-PHOSPHATE SYNTHASE, CHLOROPLASTIC"/>
    <property type="match status" value="1"/>
</dbReference>
<evidence type="ECO:0000313" key="14">
    <source>
        <dbReference type="Proteomes" id="UP000219072"/>
    </source>
</evidence>
<comment type="cofactor">
    <cofactor evidence="11">
        <name>thiamine diphosphate</name>
        <dbReference type="ChEBI" id="CHEBI:58937"/>
    </cofactor>
    <text evidence="11">Binds 1 thiamine pyrophosphate per subunit.</text>
</comment>
<dbReference type="PANTHER" id="PTHR43322">
    <property type="entry name" value="1-D-DEOXYXYLULOSE 5-PHOSPHATE SYNTHASE-RELATED"/>
    <property type="match status" value="1"/>
</dbReference>
<evidence type="ECO:0000313" key="13">
    <source>
        <dbReference type="EMBL" id="SOD63864.1"/>
    </source>
</evidence>
<dbReference type="Pfam" id="PF13292">
    <property type="entry name" value="DXP_synthase_N"/>
    <property type="match status" value="1"/>
</dbReference>
<evidence type="ECO:0000256" key="3">
    <source>
        <dbReference type="ARBA" id="ARBA00011738"/>
    </source>
</evidence>
<dbReference type="GO" id="GO:0000287">
    <property type="term" value="F:magnesium ion binding"/>
    <property type="evidence" value="ECO:0007669"/>
    <property type="project" value="UniProtKB-UniRule"/>
</dbReference>
<feature type="binding site" evidence="11">
    <location>
        <position position="366"/>
    </location>
    <ligand>
        <name>thiamine diphosphate</name>
        <dbReference type="ChEBI" id="CHEBI:58937"/>
    </ligand>
</feature>
<proteinExistence type="inferred from homology"/>
<feature type="binding site" evidence="11">
    <location>
        <begin position="113"/>
        <end position="115"/>
    </location>
    <ligand>
        <name>thiamine diphosphate</name>
        <dbReference type="ChEBI" id="CHEBI:58937"/>
    </ligand>
</feature>
<reference evidence="13 14" key="1">
    <citation type="submission" date="2017-09" db="EMBL/GenBank/DDBJ databases">
        <authorList>
            <person name="Ehlers B."/>
            <person name="Leendertz F.H."/>
        </authorList>
    </citation>
    <scope>NUCLEOTIDE SEQUENCE [LARGE SCALE GENOMIC DNA]</scope>
    <source>
        <strain evidence="13 14">CGMCC 4.7095</strain>
    </source>
</reference>
<dbReference type="PROSITE" id="PS00801">
    <property type="entry name" value="TRANSKETOLASE_1"/>
    <property type="match status" value="1"/>
</dbReference>
<evidence type="ECO:0000256" key="2">
    <source>
        <dbReference type="ARBA" id="ARBA00011081"/>
    </source>
</evidence>
<dbReference type="SUPFAM" id="SSF52922">
    <property type="entry name" value="TK C-terminal domain-like"/>
    <property type="match status" value="1"/>
</dbReference>
<dbReference type="GO" id="GO:0019288">
    <property type="term" value="P:isopentenyl diphosphate biosynthetic process, methylerythritol 4-phosphate pathway"/>
    <property type="evidence" value="ECO:0007669"/>
    <property type="project" value="TreeGrafter"/>
</dbReference>
<evidence type="ECO:0000256" key="1">
    <source>
        <dbReference type="ARBA" id="ARBA00004980"/>
    </source>
</evidence>
<dbReference type="GO" id="GO:0005829">
    <property type="term" value="C:cytosol"/>
    <property type="evidence" value="ECO:0007669"/>
    <property type="project" value="TreeGrafter"/>
</dbReference>
<dbReference type="FunFam" id="3.40.50.920:FF:000002">
    <property type="entry name" value="1-deoxy-D-xylulose-5-phosphate synthase"/>
    <property type="match status" value="1"/>
</dbReference>
<dbReference type="InterPro" id="IPR020826">
    <property type="entry name" value="Transketolase_BS"/>
</dbReference>
<dbReference type="FunFam" id="3.40.50.970:FF:000005">
    <property type="entry name" value="1-deoxy-D-xylulose-5-phosphate synthase"/>
    <property type="match status" value="1"/>
</dbReference>